<dbReference type="AlphaFoldDB" id="A0A942A128"/>
<dbReference type="Proteomes" id="UP000722750">
    <property type="component" value="Unassembled WGS sequence"/>
</dbReference>
<accession>A0A942A128</accession>
<protein>
    <submittedName>
        <fullName evidence="1">Uncharacterized protein</fullName>
    </submittedName>
</protein>
<reference evidence="1" key="1">
    <citation type="journal article" date="2021" name="ISME J.">
        <title>Fine-scale metabolic discontinuity in a stratified prokaryote microbiome of a Red Sea deep halocline.</title>
        <authorList>
            <person name="Michoud G."/>
            <person name="Ngugi D.K."/>
            <person name="Barozzi A."/>
            <person name="Merlino G."/>
            <person name="Calleja M.L."/>
            <person name="Delgado-Huertas A."/>
            <person name="Moran X.A.G."/>
            <person name="Daffonchio D."/>
        </authorList>
    </citation>
    <scope>NUCLEOTIDE SEQUENCE</scope>
    <source>
        <strain evidence="1">SuakinDeep_MAG55_1</strain>
    </source>
</reference>
<evidence type="ECO:0000313" key="1">
    <source>
        <dbReference type="EMBL" id="MBS1258510.1"/>
    </source>
</evidence>
<sequence>MEKDVYLALINTIVERIEYLENNDPDNANLEELRLLLSDNVSKEGKVQIRSTLLNKKAHHYFSNYTNYLNKYNKEHLCN</sequence>
<proteinExistence type="predicted"/>
<dbReference type="EMBL" id="JAANXD010000064">
    <property type="protein sequence ID" value="MBS1258510.1"/>
    <property type="molecule type" value="Genomic_DNA"/>
</dbReference>
<name>A0A942A128_9BACT</name>
<comment type="caution">
    <text evidence="1">The sequence shown here is derived from an EMBL/GenBank/DDBJ whole genome shotgun (WGS) entry which is preliminary data.</text>
</comment>
<evidence type="ECO:0000313" key="2">
    <source>
        <dbReference type="Proteomes" id="UP000722750"/>
    </source>
</evidence>
<gene>
    <name evidence="1" type="ORF">MAG551_01569</name>
</gene>
<organism evidence="1 2">
    <name type="scientific">Candidatus Scalindua arabica</name>
    <dbReference type="NCBI Taxonomy" id="1127984"/>
    <lineage>
        <taxon>Bacteria</taxon>
        <taxon>Pseudomonadati</taxon>
        <taxon>Planctomycetota</taxon>
        <taxon>Candidatus Brocadiia</taxon>
        <taxon>Candidatus Brocadiales</taxon>
        <taxon>Candidatus Scalinduaceae</taxon>
        <taxon>Candidatus Scalindua</taxon>
    </lineage>
</organism>